<dbReference type="Proteomes" id="UP000821865">
    <property type="component" value="Chromosome 8"/>
</dbReference>
<keyword evidence="2" id="KW-1185">Reference proteome</keyword>
<protein>
    <submittedName>
        <fullName evidence="1">Uncharacterized protein</fullName>
    </submittedName>
</protein>
<dbReference type="EMBL" id="CM023477">
    <property type="protein sequence ID" value="KAH7937452.1"/>
    <property type="molecule type" value="Genomic_DNA"/>
</dbReference>
<proteinExistence type="predicted"/>
<gene>
    <name evidence="1" type="ORF">HPB49_012512</name>
</gene>
<sequence>MRCEKALHYARENFSHERIVYDILDIECHDPKSILERYGAFDRVYSFLTFHYVADIAKAYGNIFKLLKRGGECLVLSIVRADAIDVWNEAYRMEDWNPLMIVSVTG</sequence>
<evidence type="ECO:0000313" key="2">
    <source>
        <dbReference type="Proteomes" id="UP000821865"/>
    </source>
</evidence>
<evidence type="ECO:0000313" key="1">
    <source>
        <dbReference type="EMBL" id="KAH7937452.1"/>
    </source>
</evidence>
<name>A0ACB8C986_DERSI</name>
<comment type="caution">
    <text evidence="1">The sequence shown here is derived from an EMBL/GenBank/DDBJ whole genome shotgun (WGS) entry which is preliminary data.</text>
</comment>
<organism evidence="1 2">
    <name type="scientific">Dermacentor silvarum</name>
    <name type="common">Tick</name>
    <dbReference type="NCBI Taxonomy" id="543639"/>
    <lineage>
        <taxon>Eukaryota</taxon>
        <taxon>Metazoa</taxon>
        <taxon>Ecdysozoa</taxon>
        <taxon>Arthropoda</taxon>
        <taxon>Chelicerata</taxon>
        <taxon>Arachnida</taxon>
        <taxon>Acari</taxon>
        <taxon>Parasitiformes</taxon>
        <taxon>Ixodida</taxon>
        <taxon>Ixodoidea</taxon>
        <taxon>Ixodidae</taxon>
        <taxon>Rhipicephalinae</taxon>
        <taxon>Dermacentor</taxon>
    </lineage>
</organism>
<reference evidence="1" key="1">
    <citation type="submission" date="2020-05" db="EMBL/GenBank/DDBJ databases">
        <title>Large-scale comparative analyses of tick genomes elucidate their genetic diversity and vector capacities.</title>
        <authorList>
            <person name="Jia N."/>
            <person name="Wang J."/>
            <person name="Shi W."/>
            <person name="Du L."/>
            <person name="Sun Y."/>
            <person name="Zhan W."/>
            <person name="Jiang J."/>
            <person name="Wang Q."/>
            <person name="Zhang B."/>
            <person name="Ji P."/>
            <person name="Sakyi L.B."/>
            <person name="Cui X."/>
            <person name="Yuan T."/>
            <person name="Jiang B."/>
            <person name="Yang W."/>
            <person name="Lam T.T.-Y."/>
            <person name="Chang Q."/>
            <person name="Ding S."/>
            <person name="Wang X."/>
            <person name="Zhu J."/>
            <person name="Ruan X."/>
            <person name="Zhao L."/>
            <person name="Wei J."/>
            <person name="Que T."/>
            <person name="Du C."/>
            <person name="Cheng J."/>
            <person name="Dai P."/>
            <person name="Han X."/>
            <person name="Huang E."/>
            <person name="Gao Y."/>
            <person name="Liu J."/>
            <person name="Shao H."/>
            <person name="Ye R."/>
            <person name="Li L."/>
            <person name="Wei W."/>
            <person name="Wang X."/>
            <person name="Wang C."/>
            <person name="Yang T."/>
            <person name="Huo Q."/>
            <person name="Li W."/>
            <person name="Guo W."/>
            <person name="Chen H."/>
            <person name="Zhou L."/>
            <person name="Ni X."/>
            <person name="Tian J."/>
            <person name="Zhou Y."/>
            <person name="Sheng Y."/>
            <person name="Liu T."/>
            <person name="Pan Y."/>
            <person name="Xia L."/>
            <person name="Li J."/>
            <person name="Zhao F."/>
            <person name="Cao W."/>
        </authorList>
    </citation>
    <scope>NUCLEOTIDE SEQUENCE</scope>
    <source>
        <strain evidence="1">Dsil-2018</strain>
    </source>
</reference>
<accession>A0ACB8C986</accession>